<feature type="domain" description="S1 motif" evidence="1">
    <location>
        <begin position="47"/>
        <end position="111"/>
    </location>
</feature>
<reference evidence="2" key="2">
    <citation type="journal article" date="2014" name="ISME J.">
        <title>Microbial stratification in low pH oxic and suboxic macroscopic growths along an acid mine drainage.</title>
        <authorList>
            <person name="Mendez-Garcia C."/>
            <person name="Mesa V."/>
            <person name="Sprenger R.R."/>
            <person name="Richter M."/>
            <person name="Diez M.S."/>
            <person name="Solano J."/>
            <person name="Bargiela R."/>
            <person name="Golyshina O.V."/>
            <person name="Manteca A."/>
            <person name="Ramos J.L."/>
            <person name="Gallego J.R."/>
            <person name="Llorente I."/>
            <person name="Martins Dos Santos V.A."/>
            <person name="Jensen O.N."/>
            <person name="Pelaez A.I."/>
            <person name="Sanchez J."/>
            <person name="Ferrer M."/>
        </authorList>
    </citation>
    <scope>NUCLEOTIDE SEQUENCE</scope>
</reference>
<accession>T1AXN0</accession>
<dbReference type="GO" id="GO:0005840">
    <property type="term" value="C:ribosome"/>
    <property type="evidence" value="ECO:0007669"/>
    <property type="project" value="UniProtKB-KW"/>
</dbReference>
<dbReference type="GO" id="GO:0003676">
    <property type="term" value="F:nucleic acid binding"/>
    <property type="evidence" value="ECO:0007669"/>
    <property type="project" value="InterPro"/>
</dbReference>
<proteinExistence type="predicted"/>
<feature type="non-terminal residue" evidence="2">
    <location>
        <position position="115"/>
    </location>
</feature>
<dbReference type="Gene3D" id="2.40.50.140">
    <property type="entry name" value="Nucleic acid-binding proteins"/>
    <property type="match status" value="1"/>
</dbReference>
<dbReference type="PROSITE" id="PS50126">
    <property type="entry name" value="S1"/>
    <property type="match status" value="1"/>
</dbReference>
<evidence type="ECO:0000259" key="1">
    <source>
        <dbReference type="PROSITE" id="PS50126"/>
    </source>
</evidence>
<dbReference type="SUPFAM" id="SSF50249">
    <property type="entry name" value="Nucleic acid-binding proteins"/>
    <property type="match status" value="1"/>
</dbReference>
<dbReference type="EMBL" id="AUZX01006083">
    <property type="protein sequence ID" value="EQD65391.1"/>
    <property type="molecule type" value="Genomic_DNA"/>
</dbReference>
<sequence>MVNFALLKELGLDDQAATQEVQSKFENVKDGEISGLLEKSGNSFTNGSMMKGKIVNIRGDDVVLEIGLKSEGVLSLMREFDDPNSVEVGDEITVLLEQVESENGLVLISKRKADR</sequence>
<organism evidence="2">
    <name type="scientific">mine drainage metagenome</name>
    <dbReference type="NCBI Taxonomy" id="410659"/>
    <lineage>
        <taxon>unclassified sequences</taxon>
        <taxon>metagenomes</taxon>
        <taxon>ecological metagenomes</taxon>
    </lineage>
</organism>
<comment type="caution">
    <text evidence="2">The sequence shown here is derived from an EMBL/GenBank/DDBJ whole genome shotgun (WGS) entry which is preliminary data.</text>
</comment>
<keyword evidence="2" id="KW-0687">Ribonucleoprotein</keyword>
<dbReference type="InterPro" id="IPR012340">
    <property type="entry name" value="NA-bd_OB-fold"/>
</dbReference>
<reference evidence="2" key="1">
    <citation type="submission" date="2013-08" db="EMBL/GenBank/DDBJ databases">
        <authorList>
            <person name="Mendez C."/>
            <person name="Richter M."/>
            <person name="Ferrer M."/>
            <person name="Sanchez J."/>
        </authorList>
    </citation>
    <scope>NUCLEOTIDE SEQUENCE</scope>
</reference>
<protein>
    <submittedName>
        <fullName evidence="2">30S ribosomal protein S1</fullName>
    </submittedName>
</protein>
<keyword evidence="2" id="KW-0689">Ribosomal protein</keyword>
<dbReference type="AlphaFoldDB" id="T1AXN0"/>
<gene>
    <name evidence="2" type="ORF">B1A_08525</name>
</gene>
<evidence type="ECO:0000313" key="2">
    <source>
        <dbReference type="EMBL" id="EQD65391.1"/>
    </source>
</evidence>
<dbReference type="SMART" id="SM00316">
    <property type="entry name" value="S1"/>
    <property type="match status" value="1"/>
</dbReference>
<dbReference type="InterPro" id="IPR003029">
    <property type="entry name" value="S1_domain"/>
</dbReference>
<name>T1AXN0_9ZZZZ</name>